<evidence type="ECO:0000313" key="4">
    <source>
        <dbReference type="Proteomes" id="UP000441399"/>
    </source>
</evidence>
<evidence type="ECO:0000313" key="3">
    <source>
        <dbReference type="EMBL" id="CAA0122991.1"/>
    </source>
</evidence>
<sequence length="625" mass="73004">MTFEEFRKLVSGITVGKHLPEAVYLHKSALTSIDEKLSSATLTVAATLKLPDGKWTLVKFYKRDFKLSLLFYPTFSEEPYPALHKSYSIDLSKFKVREADYSSSENPPILHRRETFVTPDHPQVDYFSAFTIEGEAIGLYENTRTIGFKNNWLKLIKKKGYFLNDENHLLPLPEQKITNVNNPNFNGEIERHKTAISRDKLSTPMFLLAKRGFLNGKYSVLDYGCGRGDDIRELEAHDIECIGWDPVHCPETDLENCDIVNLGFVINVIEDKEERCETLLRAYSHCDKLTLVSAMLGNERVFDRFKPYKDGVLTKRNTFQKYYMQGELQQFIETTLCQDAIPLGPGVFVVFKDKIEEQQYLLRRQRTRHDWRQKSSPKPRPTSQKKSKDIYSTNKLLLDDFWYTCLELGRVPENEEFELSEQIRHICGSHNKAFDICTRFYEIKSFEQAQQERYDDLLVYFALSYFKKRDSYIRMPVSLQRDIKIHFGKYSTARELGQNLLFSMSDVNVIYDACVRAHDELPASVLNGQHDLIFHKQFLNQCPVELRVYIGCALQIYGELDDVSLIKAHIQSGKVTLQVYDDWGKKTPLLKERIKIKMRDQDIDFFDYYGEYKPLAFENKDHYLE</sequence>
<feature type="region of interest" description="Disordered" evidence="1">
    <location>
        <begin position="366"/>
        <end position="388"/>
    </location>
</feature>
<name>A0A5S9P3S1_9GAMM</name>
<dbReference type="AlphaFoldDB" id="A0A5S9P3S1"/>
<dbReference type="OrthoDB" id="224775at2"/>
<evidence type="ECO:0000313" key="2">
    <source>
        <dbReference type="EMBL" id="CAA0097937.1"/>
    </source>
</evidence>
<reference evidence="2 4" key="1">
    <citation type="submission" date="2019-11" db="EMBL/GenBank/DDBJ databases">
        <authorList>
            <person name="Holert J."/>
        </authorList>
    </citation>
    <scope>NUCLEOTIDE SEQUENCE [LARGE SCALE GENOMIC DNA]</scope>
    <source>
        <strain evidence="2">SB11_3</strain>
    </source>
</reference>
<evidence type="ECO:0000256" key="1">
    <source>
        <dbReference type="SAM" id="MobiDB-lite"/>
    </source>
</evidence>
<proteinExistence type="predicted"/>
<dbReference type="NCBIfam" id="TIGR04096">
    <property type="entry name" value="dnd_rel_methyl"/>
    <property type="match status" value="1"/>
</dbReference>
<dbReference type="Proteomes" id="UP000441399">
    <property type="component" value="Unassembled WGS sequence"/>
</dbReference>
<accession>A0A5S9P3S1</accession>
<evidence type="ECO:0008006" key="5">
    <source>
        <dbReference type="Google" id="ProtNLM"/>
    </source>
</evidence>
<organism evidence="2 4">
    <name type="scientific">BD1-7 clade bacterium</name>
    <dbReference type="NCBI Taxonomy" id="2029982"/>
    <lineage>
        <taxon>Bacteria</taxon>
        <taxon>Pseudomonadati</taxon>
        <taxon>Pseudomonadota</taxon>
        <taxon>Gammaproteobacteria</taxon>
        <taxon>Cellvibrionales</taxon>
        <taxon>Spongiibacteraceae</taxon>
        <taxon>BD1-7 clade</taxon>
    </lineage>
</organism>
<dbReference type="EMBL" id="CACSIO010000004">
    <property type="protein sequence ID" value="CAA0097937.1"/>
    <property type="molecule type" value="Genomic_DNA"/>
</dbReference>
<gene>
    <name evidence="3" type="ORF">OPDIPICF_02745</name>
    <name evidence="2" type="ORF">OPDIPICF_04165</name>
</gene>
<keyword evidence="4" id="KW-1185">Reference proteome</keyword>
<protein>
    <recommendedName>
        <fullName evidence="5">DNA phosphorothioation-associated methyltransferase</fullName>
    </recommendedName>
</protein>
<dbReference type="InterPro" id="IPR024019">
    <property type="entry name" value="CHP04096"/>
</dbReference>
<dbReference type="EMBL" id="CACSIO010000045">
    <property type="protein sequence ID" value="CAA0122991.1"/>
    <property type="molecule type" value="Genomic_DNA"/>
</dbReference>